<dbReference type="RefSeq" id="WP_189573668.1">
    <property type="nucleotide sequence ID" value="NZ_BMXU01000001.1"/>
</dbReference>
<dbReference type="InterPro" id="IPR033399">
    <property type="entry name" value="TP_0789-like"/>
</dbReference>
<organism evidence="2 3">
    <name type="scientific">Parvularcula lutaonensis</name>
    <dbReference type="NCBI Taxonomy" id="491923"/>
    <lineage>
        <taxon>Bacteria</taxon>
        <taxon>Pseudomonadati</taxon>
        <taxon>Pseudomonadota</taxon>
        <taxon>Alphaproteobacteria</taxon>
        <taxon>Parvularculales</taxon>
        <taxon>Parvularculaceae</taxon>
        <taxon>Parvularcula</taxon>
    </lineage>
</organism>
<dbReference type="EMBL" id="JBHRVA010000002">
    <property type="protein sequence ID" value="MFC3301864.1"/>
    <property type="molecule type" value="Genomic_DNA"/>
</dbReference>
<evidence type="ECO:0000259" key="1">
    <source>
        <dbReference type="Pfam" id="PF17131"/>
    </source>
</evidence>
<proteinExistence type="predicted"/>
<keyword evidence="2" id="KW-0449">Lipoprotein</keyword>
<protein>
    <submittedName>
        <fullName evidence="2">Outer membrane lipoprotein-sorting protein</fullName>
    </submittedName>
</protein>
<name>A0ABV7MAZ1_9PROT</name>
<dbReference type="Proteomes" id="UP001595607">
    <property type="component" value="Unassembled WGS sequence"/>
</dbReference>
<feature type="domain" description="Uncharacterized protein TP-0789" evidence="1">
    <location>
        <begin position="65"/>
        <end position="251"/>
    </location>
</feature>
<accession>A0ABV7MAZ1</accession>
<reference evidence="3" key="1">
    <citation type="journal article" date="2019" name="Int. J. Syst. Evol. Microbiol.">
        <title>The Global Catalogue of Microorganisms (GCM) 10K type strain sequencing project: providing services to taxonomists for standard genome sequencing and annotation.</title>
        <authorList>
            <consortium name="The Broad Institute Genomics Platform"/>
            <consortium name="The Broad Institute Genome Sequencing Center for Infectious Disease"/>
            <person name="Wu L."/>
            <person name="Ma J."/>
        </authorList>
    </citation>
    <scope>NUCLEOTIDE SEQUENCE [LARGE SCALE GENOMIC DNA]</scope>
    <source>
        <strain evidence="3">KCTC 22245</strain>
    </source>
</reference>
<dbReference type="CDD" id="cd16329">
    <property type="entry name" value="LolA_like"/>
    <property type="match status" value="1"/>
</dbReference>
<dbReference type="Gene3D" id="2.50.20.10">
    <property type="entry name" value="Lipoprotein localisation LolA/LolB/LppX"/>
    <property type="match status" value="1"/>
</dbReference>
<keyword evidence="3" id="KW-1185">Reference proteome</keyword>
<evidence type="ECO:0000313" key="3">
    <source>
        <dbReference type="Proteomes" id="UP001595607"/>
    </source>
</evidence>
<gene>
    <name evidence="2" type="ORF">ACFONP_03885</name>
</gene>
<evidence type="ECO:0000313" key="2">
    <source>
        <dbReference type="EMBL" id="MFC3301864.1"/>
    </source>
</evidence>
<comment type="caution">
    <text evidence="2">The sequence shown here is derived from an EMBL/GenBank/DDBJ whole genome shotgun (WGS) entry which is preliminary data.</text>
</comment>
<dbReference type="Pfam" id="PF17131">
    <property type="entry name" value="LolA_like"/>
    <property type="match status" value="1"/>
</dbReference>
<sequence>MLELAAVCLLAVTQAMSGEAIAEKIANRIADDERTGQITFTLRDSKGRERERTARLAVRETDEVSRMLLLFDRPANIRDTAFLSFDYVAPEAADETWLFLPSTERVRRIPSTDRSGRFMATELTYGDVKDDFKFGLADYDFEAGGEKNGRLVLIGTSKSPQVARETGYGGFRAEIDPETWFPMLIDFADPEGEPLKTIEVNEVQRVGDSWTAKSFEVVNHKTGRSTSVRVDDSRVARGLSATLFDARDLDRAGSQLP</sequence>